<protein>
    <submittedName>
        <fullName evidence="2">Sulfotransferase family protein</fullName>
        <ecNumber evidence="2">2.8.2.-</ecNumber>
    </submittedName>
</protein>
<dbReference type="Pfam" id="PF13469">
    <property type="entry name" value="Sulfotransfer_3"/>
    <property type="match status" value="1"/>
</dbReference>
<dbReference type="EMBL" id="JBHUOV010000001">
    <property type="protein sequence ID" value="MFD2823329.1"/>
    <property type="molecule type" value="Genomic_DNA"/>
</dbReference>
<evidence type="ECO:0000313" key="3">
    <source>
        <dbReference type="Proteomes" id="UP001597533"/>
    </source>
</evidence>
<dbReference type="Proteomes" id="UP001597533">
    <property type="component" value="Unassembled WGS sequence"/>
</dbReference>
<dbReference type="SUPFAM" id="SSF52540">
    <property type="entry name" value="P-loop containing nucleoside triphosphate hydrolases"/>
    <property type="match status" value="1"/>
</dbReference>
<sequence>MEVLNNLWTSKQPEALPDFIIGGAMKSGTTSLHAILHAHPDIAIAHDELGFFDIDSILQHGDFNFYDDKKQIWTSQSMFKQPEVLWNWYLSQFKNIEKKARIIGEDSTSYLSSEAAAKRIALQEKPIKLIFILRHPTQRCISNYLHYLKSGRTIYSLEDTLRYNPNSIIRRSLYKEQLEAYYKYIPFHRIKVVLFEDLLQNKEECIKEICDFLEVDFSKFDKSVFNTHSNKTKLPKYVNLQLFRNRLLRKESDYKYSNFLPVQPAFQKQMPLRFRLINTLHKKINPLKSSNTFTPSKGTVKFLDDFFKMEFQGFDSLVKKEVYSKWFDN</sequence>
<name>A0ABW5WLI9_9FLAO</name>
<gene>
    <name evidence="2" type="ORF">ACFS5M_06585</name>
</gene>
<keyword evidence="3" id="KW-1185">Reference proteome</keyword>
<dbReference type="PANTHER" id="PTHR10605:SF56">
    <property type="entry name" value="BIFUNCTIONAL HEPARAN SULFATE N-DEACETYLASE_N-SULFOTRANSFERASE"/>
    <property type="match status" value="1"/>
</dbReference>
<dbReference type="GO" id="GO:0016740">
    <property type="term" value="F:transferase activity"/>
    <property type="evidence" value="ECO:0007669"/>
    <property type="project" value="UniProtKB-KW"/>
</dbReference>
<dbReference type="EC" id="2.8.2.-" evidence="2"/>
<dbReference type="InterPro" id="IPR037359">
    <property type="entry name" value="NST/OST"/>
</dbReference>
<dbReference type="InterPro" id="IPR027417">
    <property type="entry name" value="P-loop_NTPase"/>
</dbReference>
<evidence type="ECO:0000256" key="1">
    <source>
        <dbReference type="ARBA" id="ARBA00022679"/>
    </source>
</evidence>
<dbReference type="PANTHER" id="PTHR10605">
    <property type="entry name" value="HEPARAN SULFATE SULFOTRANSFERASE"/>
    <property type="match status" value="1"/>
</dbReference>
<organism evidence="2 3">
    <name type="scientific">Lacinutrix iliipiscaria</name>
    <dbReference type="NCBI Taxonomy" id="1230532"/>
    <lineage>
        <taxon>Bacteria</taxon>
        <taxon>Pseudomonadati</taxon>
        <taxon>Bacteroidota</taxon>
        <taxon>Flavobacteriia</taxon>
        <taxon>Flavobacteriales</taxon>
        <taxon>Flavobacteriaceae</taxon>
        <taxon>Lacinutrix</taxon>
    </lineage>
</organism>
<comment type="caution">
    <text evidence="2">The sequence shown here is derived from an EMBL/GenBank/DDBJ whole genome shotgun (WGS) entry which is preliminary data.</text>
</comment>
<keyword evidence="1 2" id="KW-0808">Transferase</keyword>
<dbReference type="RefSeq" id="WP_183487011.1">
    <property type="nucleotide sequence ID" value="NZ_JBHUOV010000001.1"/>
</dbReference>
<evidence type="ECO:0000313" key="2">
    <source>
        <dbReference type="EMBL" id="MFD2823329.1"/>
    </source>
</evidence>
<proteinExistence type="predicted"/>
<reference evidence="3" key="1">
    <citation type="journal article" date="2019" name="Int. J. Syst. Evol. Microbiol.">
        <title>The Global Catalogue of Microorganisms (GCM) 10K type strain sequencing project: providing services to taxonomists for standard genome sequencing and annotation.</title>
        <authorList>
            <consortium name="The Broad Institute Genomics Platform"/>
            <consortium name="The Broad Institute Genome Sequencing Center for Infectious Disease"/>
            <person name="Wu L."/>
            <person name="Ma J."/>
        </authorList>
    </citation>
    <scope>NUCLEOTIDE SEQUENCE [LARGE SCALE GENOMIC DNA]</scope>
    <source>
        <strain evidence="3">KCTC 32141</strain>
    </source>
</reference>
<dbReference type="Gene3D" id="3.40.50.300">
    <property type="entry name" value="P-loop containing nucleotide triphosphate hydrolases"/>
    <property type="match status" value="1"/>
</dbReference>
<accession>A0ABW5WLI9</accession>